<dbReference type="Pfam" id="PF20684">
    <property type="entry name" value="Fung_rhodopsin"/>
    <property type="match status" value="1"/>
</dbReference>
<keyword evidence="2" id="KW-0472">Membrane</keyword>
<feature type="transmembrane region" description="Helical" evidence="2">
    <location>
        <begin position="58"/>
        <end position="81"/>
    </location>
</feature>
<feature type="transmembrane region" description="Helical" evidence="2">
    <location>
        <begin position="214"/>
        <end position="237"/>
    </location>
</feature>
<dbReference type="AlphaFoldDB" id="A0A6J3MIU4"/>
<dbReference type="GeneID" id="54365038"/>
<sequence>MSNDATQYALNAGFQTPTSDDHRPWLWVTTLLSLIYSFLCLAARLLAKWDMFWWDDAILAAGYTFAVVHWGLIFSSTANGLGVAVGAMSQSSLDMASKLYFAARPFIFLALGLSKLSLLVFTRRIFQGDFHGERIIFAIAYAITAIYGIASIFLSSVGCRPTEVLTATPDAVCNNNAARWAVIVALEILTELLIIGFPIWFISKNELRASKKRIVVFVYSFRVLVAALSVIGIFLYISFIRSGASSIGLVPVVILEEVLLCMSLLTASIPCLKPFVWAFMSRHLGTMYGTPDPSQQQASYALQSGRRGRTDMTSGTHHHTSQVRKASHLGFDQPTSPAGGVLKLRPERSQYNVNVHASSSREQIIGGSSSTAASQRRSADSLSPGGSISHESGHHHHPNRMVIHRDVDFQVARE</sequence>
<dbReference type="RefSeq" id="XP_033464665.1">
    <property type="nucleotide sequence ID" value="XM_033607238.1"/>
</dbReference>
<keyword evidence="4" id="KW-1185">Reference proteome</keyword>
<dbReference type="Proteomes" id="UP000504637">
    <property type="component" value="Unplaced"/>
</dbReference>
<keyword evidence="2" id="KW-0812">Transmembrane</keyword>
<dbReference type="PANTHER" id="PTHR39614:SF2">
    <property type="entry name" value="INTEGRAL MEMBRANE PROTEIN"/>
    <property type="match status" value="1"/>
</dbReference>
<evidence type="ECO:0000313" key="5">
    <source>
        <dbReference type="RefSeq" id="XP_033464665.1"/>
    </source>
</evidence>
<dbReference type="PANTHER" id="PTHR39614">
    <property type="entry name" value="INTEGRAL MEMBRANE PROTEIN"/>
    <property type="match status" value="1"/>
</dbReference>
<reference evidence="5" key="2">
    <citation type="submission" date="2020-04" db="EMBL/GenBank/DDBJ databases">
        <authorList>
            <consortium name="NCBI Genome Project"/>
        </authorList>
    </citation>
    <scope>NUCLEOTIDE SEQUENCE</scope>
    <source>
        <strain evidence="5">CBS 342.82</strain>
    </source>
</reference>
<feature type="compositionally biased region" description="Polar residues" evidence="1">
    <location>
        <begin position="292"/>
        <end position="302"/>
    </location>
</feature>
<feature type="transmembrane region" description="Helical" evidence="2">
    <location>
        <begin position="134"/>
        <end position="157"/>
    </location>
</feature>
<feature type="compositionally biased region" description="Basic residues" evidence="1">
    <location>
        <begin position="316"/>
        <end position="327"/>
    </location>
</feature>
<feature type="transmembrane region" description="Helical" evidence="2">
    <location>
        <begin position="101"/>
        <end position="122"/>
    </location>
</feature>
<dbReference type="OrthoDB" id="3918601at2759"/>
<reference evidence="5" key="3">
    <citation type="submission" date="2025-08" db="UniProtKB">
        <authorList>
            <consortium name="RefSeq"/>
        </authorList>
    </citation>
    <scope>IDENTIFICATION</scope>
    <source>
        <strain evidence="5">CBS 342.82</strain>
    </source>
</reference>
<evidence type="ECO:0000256" key="2">
    <source>
        <dbReference type="SAM" id="Phobius"/>
    </source>
</evidence>
<feature type="region of interest" description="Disordered" evidence="1">
    <location>
        <begin position="290"/>
        <end position="414"/>
    </location>
</feature>
<feature type="compositionally biased region" description="Basic and acidic residues" evidence="1">
    <location>
        <begin position="403"/>
        <end position="414"/>
    </location>
</feature>
<evidence type="ECO:0000256" key="1">
    <source>
        <dbReference type="SAM" id="MobiDB-lite"/>
    </source>
</evidence>
<feature type="compositionally biased region" description="Polar residues" evidence="1">
    <location>
        <begin position="349"/>
        <end position="362"/>
    </location>
</feature>
<evidence type="ECO:0000259" key="3">
    <source>
        <dbReference type="Pfam" id="PF20684"/>
    </source>
</evidence>
<feature type="transmembrane region" description="Helical" evidence="2">
    <location>
        <begin position="177"/>
        <end position="202"/>
    </location>
</feature>
<feature type="domain" description="Rhodopsin" evidence="3">
    <location>
        <begin position="43"/>
        <end position="276"/>
    </location>
</feature>
<gene>
    <name evidence="5" type="ORF">K489DRAFT_406299</name>
</gene>
<evidence type="ECO:0000313" key="4">
    <source>
        <dbReference type="Proteomes" id="UP000504637"/>
    </source>
</evidence>
<reference evidence="5" key="1">
    <citation type="submission" date="2020-01" db="EMBL/GenBank/DDBJ databases">
        <authorList>
            <consortium name="DOE Joint Genome Institute"/>
            <person name="Haridas S."/>
            <person name="Albert R."/>
            <person name="Binder M."/>
            <person name="Bloem J."/>
            <person name="Labutti K."/>
            <person name="Salamov A."/>
            <person name="Andreopoulos B."/>
            <person name="Baker S.E."/>
            <person name="Barry K."/>
            <person name="Bills G."/>
            <person name="Bluhm B.H."/>
            <person name="Cannon C."/>
            <person name="Castanera R."/>
            <person name="Culley D.E."/>
            <person name="Daum C."/>
            <person name="Ezra D."/>
            <person name="Gonzalez J.B."/>
            <person name="Henrissat B."/>
            <person name="Kuo A."/>
            <person name="Liang C."/>
            <person name="Lipzen A."/>
            <person name="Lutzoni F."/>
            <person name="Magnuson J."/>
            <person name="Mondo S."/>
            <person name="Nolan M."/>
            <person name="Ohm R."/>
            <person name="Pangilinan J."/>
            <person name="Park H.-J."/>
            <person name="Ramirez L."/>
            <person name="Alfaro M."/>
            <person name="Sun H."/>
            <person name="Tritt A."/>
            <person name="Yoshinaga Y."/>
            <person name="Zwiers L.-H."/>
            <person name="Turgeon B.G."/>
            <person name="Goodwin S.B."/>
            <person name="Spatafora J.W."/>
            <person name="Crous P.W."/>
            <person name="Grigoriev I.V."/>
        </authorList>
    </citation>
    <scope>NUCLEOTIDE SEQUENCE</scope>
    <source>
        <strain evidence="5">CBS 342.82</strain>
    </source>
</reference>
<dbReference type="InterPro" id="IPR049326">
    <property type="entry name" value="Rhodopsin_dom_fungi"/>
</dbReference>
<feature type="transmembrane region" description="Helical" evidence="2">
    <location>
        <begin position="249"/>
        <end position="272"/>
    </location>
</feature>
<proteinExistence type="predicted"/>
<accession>A0A6J3MIU4</accession>
<keyword evidence="2" id="KW-1133">Transmembrane helix</keyword>
<name>A0A6J3MIU4_9PEZI</name>
<protein>
    <recommendedName>
        <fullName evidence="3">Rhodopsin domain-containing protein</fullName>
    </recommendedName>
</protein>
<organism evidence="5">
    <name type="scientific">Dissoconium aciculare CBS 342.82</name>
    <dbReference type="NCBI Taxonomy" id="1314786"/>
    <lineage>
        <taxon>Eukaryota</taxon>
        <taxon>Fungi</taxon>
        <taxon>Dikarya</taxon>
        <taxon>Ascomycota</taxon>
        <taxon>Pezizomycotina</taxon>
        <taxon>Dothideomycetes</taxon>
        <taxon>Dothideomycetidae</taxon>
        <taxon>Mycosphaerellales</taxon>
        <taxon>Dissoconiaceae</taxon>
        <taxon>Dissoconium</taxon>
    </lineage>
</organism>
<feature type="transmembrane region" description="Helical" evidence="2">
    <location>
        <begin position="25"/>
        <end position="46"/>
    </location>
</feature>